<dbReference type="PROSITE" id="PS51257">
    <property type="entry name" value="PROKAR_LIPOPROTEIN"/>
    <property type="match status" value="1"/>
</dbReference>
<evidence type="ECO:0000313" key="2">
    <source>
        <dbReference type="Proteomes" id="UP000190696"/>
    </source>
</evidence>
<dbReference type="AlphaFoldDB" id="A0A1S9T0I4"/>
<reference evidence="1 2" key="1">
    <citation type="submission" date="2017-01" db="EMBL/GenBank/DDBJ databases">
        <title>Bacillus cereus isolates.</title>
        <authorList>
            <person name="Beno S.M."/>
        </authorList>
    </citation>
    <scope>NUCLEOTIDE SEQUENCE [LARGE SCALE GENOMIC DNA]</scope>
    <source>
        <strain evidence="1 2">FSL W7-1108</strain>
    </source>
</reference>
<accession>A0A1S9T0I4</accession>
<proteinExistence type="predicted"/>
<dbReference type="EMBL" id="MUAI01000041">
    <property type="protein sequence ID" value="OOR03508.1"/>
    <property type="molecule type" value="Genomic_DNA"/>
</dbReference>
<dbReference type="RefSeq" id="WP_078177097.1">
    <property type="nucleotide sequence ID" value="NZ_JBCMNA010000097.1"/>
</dbReference>
<name>A0A1S9T0I4_BACMY</name>
<organism evidence="1 2">
    <name type="scientific">Bacillus mycoides</name>
    <dbReference type="NCBI Taxonomy" id="1405"/>
    <lineage>
        <taxon>Bacteria</taxon>
        <taxon>Bacillati</taxon>
        <taxon>Bacillota</taxon>
        <taxon>Bacilli</taxon>
        <taxon>Bacillales</taxon>
        <taxon>Bacillaceae</taxon>
        <taxon>Bacillus</taxon>
        <taxon>Bacillus cereus group</taxon>
    </lineage>
</organism>
<protein>
    <recommendedName>
        <fullName evidence="3">Lipoprotein</fullName>
    </recommendedName>
</protein>
<comment type="caution">
    <text evidence="1">The sequence shown here is derived from an EMBL/GenBank/DDBJ whole genome shotgun (WGS) entry which is preliminary data.</text>
</comment>
<sequence>MKSIKRLIQFILVSTPILILSGCFSNFSKDDLNQPIQEYLKTNYGIQGEFSVVDTDDYWFQGVDHQTYVEMKKPYRAYPFLMIERSTLKILNDGSDDIYLEQFKGAYIEQHPEVVQVIEQIIKKYGLVKYPNKFVSVENGPVYIFPYDNIEFNIIYSQELLDDFKKTQKIDTTKLLPTLIPSDPRRENYNGRYLGVVNFLFKFDMYKNKHPIPKAQDLIEDFQKSGVLTKGIYNIDMLVEDSNPDHNIGSEYSNVTLFEVDENGKYTIIATPKYDELRDTYFYGDYAAKKNIK</sequence>
<dbReference type="Proteomes" id="UP000190696">
    <property type="component" value="Unassembled WGS sequence"/>
</dbReference>
<evidence type="ECO:0000313" key="1">
    <source>
        <dbReference type="EMBL" id="OOR03508.1"/>
    </source>
</evidence>
<gene>
    <name evidence="1" type="ORF">BW900_26525</name>
</gene>
<evidence type="ECO:0008006" key="3">
    <source>
        <dbReference type="Google" id="ProtNLM"/>
    </source>
</evidence>